<evidence type="ECO:0008006" key="6">
    <source>
        <dbReference type="Google" id="ProtNLM"/>
    </source>
</evidence>
<dbReference type="GO" id="GO:0009055">
    <property type="term" value="F:electron transfer activity"/>
    <property type="evidence" value="ECO:0007669"/>
    <property type="project" value="InterPro"/>
</dbReference>
<keyword evidence="2 3" id="KW-0732">Signal</keyword>
<dbReference type="KEGG" id="pxi:J5O05_19975"/>
<keyword evidence="4" id="KW-0614">Plasmid</keyword>
<keyword evidence="5" id="KW-1185">Reference proteome</keyword>
<dbReference type="GO" id="GO:0020037">
    <property type="term" value="F:heme binding"/>
    <property type="evidence" value="ECO:0007669"/>
    <property type="project" value="InterPro"/>
</dbReference>
<organism evidence="4 5">
    <name type="scientific">Pseudoalteromonas xiamenensis</name>
    <dbReference type="NCBI Taxonomy" id="882626"/>
    <lineage>
        <taxon>Bacteria</taxon>
        <taxon>Pseudomonadati</taxon>
        <taxon>Pseudomonadota</taxon>
        <taxon>Gammaproteobacteria</taxon>
        <taxon>Alteromonadales</taxon>
        <taxon>Pseudoalteromonadaceae</taxon>
        <taxon>Pseudoalteromonas</taxon>
    </lineage>
</organism>
<dbReference type="SUPFAM" id="SSF47175">
    <property type="entry name" value="Cytochromes"/>
    <property type="match status" value="1"/>
</dbReference>
<geneLocation type="plasmid" evidence="4 5">
    <name>unnamed5</name>
</geneLocation>
<dbReference type="InterPro" id="IPR009155">
    <property type="entry name" value="Cyt_b562"/>
</dbReference>
<evidence type="ECO:0000313" key="5">
    <source>
        <dbReference type="Proteomes" id="UP000664904"/>
    </source>
</evidence>
<evidence type="ECO:0000256" key="2">
    <source>
        <dbReference type="ARBA" id="ARBA00022729"/>
    </source>
</evidence>
<evidence type="ECO:0000313" key="4">
    <source>
        <dbReference type="EMBL" id="QTH73092.1"/>
    </source>
</evidence>
<accession>A0A975HMK4</accession>
<gene>
    <name evidence="4" type="ORF">J5O05_19975</name>
</gene>
<feature type="signal peptide" evidence="3">
    <location>
        <begin position="1"/>
        <end position="23"/>
    </location>
</feature>
<dbReference type="Pfam" id="PF07361">
    <property type="entry name" value="Cytochrom_B562"/>
    <property type="match status" value="1"/>
</dbReference>
<dbReference type="GO" id="GO:0005506">
    <property type="term" value="F:iron ion binding"/>
    <property type="evidence" value="ECO:0007669"/>
    <property type="project" value="InterPro"/>
</dbReference>
<evidence type="ECO:0000256" key="1">
    <source>
        <dbReference type="ARBA" id="ARBA00005523"/>
    </source>
</evidence>
<dbReference type="RefSeq" id="WP_208844711.1">
    <property type="nucleotide sequence ID" value="NZ_CP072135.1"/>
</dbReference>
<dbReference type="GO" id="GO:0042597">
    <property type="term" value="C:periplasmic space"/>
    <property type="evidence" value="ECO:0007669"/>
    <property type="project" value="InterPro"/>
</dbReference>
<name>A0A975HMK4_9GAMM</name>
<evidence type="ECO:0000256" key="3">
    <source>
        <dbReference type="SAM" id="SignalP"/>
    </source>
</evidence>
<dbReference type="Proteomes" id="UP000664904">
    <property type="component" value="Plasmid unnamed5"/>
</dbReference>
<protein>
    <recommendedName>
        <fullName evidence="6">Cytochrome b562</fullName>
    </recommendedName>
</protein>
<dbReference type="EMBL" id="CP072135">
    <property type="protein sequence ID" value="QTH73092.1"/>
    <property type="molecule type" value="Genomic_DNA"/>
</dbReference>
<dbReference type="AlphaFoldDB" id="A0A975HMK4"/>
<dbReference type="Gene3D" id="1.20.120.10">
    <property type="entry name" value="Cytochrome c/b562"/>
    <property type="match status" value="1"/>
</dbReference>
<comment type="similarity">
    <text evidence="1">Belongs to the cytochrome b562 family.</text>
</comment>
<sequence>MSNRFSQFCILIFLLIGSSFVYANGQTSELNETMKKIGFSYKQIMKAKTTDEALNAISEMELLIEKSKVLGFKPELKDKSFEGLNQVKKQLDELIPMLKAGELDKAKEHALKIDALRKEYHKLHEPPSFWELLFGK</sequence>
<proteinExistence type="inferred from homology"/>
<reference evidence="4" key="1">
    <citation type="submission" date="2021-03" db="EMBL/GenBank/DDBJ databases">
        <title>Complete Genome of Pseudoalteromonas xiamenensis STKMTI.2, a new potential marine bacterium producing anti-Vibrio compounds.</title>
        <authorList>
            <person name="Handayani D.P."/>
            <person name="Isnansetyo A."/>
            <person name="Istiqomah I."/>
            <person name="Jumina J."/>
        </authorList>
    </citation>
    <scope>NUCLEOTIDE SEQUENCE</scope>
    <source>
        <strain evidence="4">STKMTI.2</strain>
        <plasmid evidence="4">unnamed5</plasmid>
    </source>
</reference>
<dbReference type="GO" id="GO:0022900">
    <property type="term" value="P:electron transport chain"/>
    <property type="evidence" value="ECO:0007669"/>
    <property type="project" value="InterPro"/>
</dbReference>
<dbReference type="InterPro" id="IPR010980">
    <property type="entry name" value="Cyt_c/b562"/>
</dbReference>
<feature type="chain" id="PRO_5037193977" description="Cytochrome b562" evidence="3">
    <location>
        <begin position="24"/>
        <end position="136"/>
    </location>
</feature>